<evidence type="ECO:0000313" key="3">
    <source>
        <dbReference type="Proteomes" id="UP000824035"/>
    </source>
</evidence>
<comment type="caution">
    <text evidence="2">The sequence shown here is derived from an EMBL/GenBank/DDBJ whole genome shotgun (WGS) entry which is preliminary data.</text>
</comment>
<gene>
    <name evidence="2" type="ORF">H9813_11415</name>
</gene>
<dbReference type="Proteomes" id="UP000824035">
    <property type="component" value="Unassembled WGS sequence"/>
</dbReference>
<dbReference type="NCBIfam" id="TIGR00412">
    <property type="entry name" value="redox_disulf_2"/>
    <property type="match status" value="1"/>
</dbReference>
<proteinExistence type="predicted"/>
<dbReference type="PANTHER" id="PTHR36450:SF1">
    <property type="entry name" value="THIOREDOXIN"/>
    <property type="match status" value="1"/>
</dbReference>
<dbReference type="Gene3D" id="3.40.30.10">
    <property type="entry name" value="Glutaredoxin"/>
    <property type="match status" value="1"/>
</dbReference>
<reference evidence="2" key="1">
    <citation type="journal article" date="2021" name="PeerJ">
        <title>Extensive microbial diversity within the chicken gut microbiome revealed by metagenomics and culture.</title>
        <authorList>
            <person name="Gilroy R."/>
            <person name="Ravi A."/>
            <person name="Getino M."/>
            <person name="Pursley I."/>
            <person name="Horton D.L."/>
            <person name="Alikhan N.F."/>
            <person name="Baker D."/>
            <person name="Gharbi K."/>
            <person name="Hall N."/>
            <person name="Watson M."/>
            <person name="Adriaenssens E.M."/>
            <person name="Foster-Nyarko E."/>
            <person name="Jarju S."/>
            <person name="Secka A."/>
            <person name="Antonio M."/>
            <person name="Oren A."/>
            <person name="Chaudhuri R.R."/>
            <person name="La Ragione R."/>
            <person name="Hildebrand F."/>
            <person name="Pallen M.J."/>
        </authorList>
    </citation>
    <scope>NUCLEOTIDE SEQUENCE</scope>
    <source>
        <strain evidence="2">ChiGjej4B4-18154</strain>
    </source>
</reference>
<feature type="domain" description="Thioredoxin-like fold" evidence="1">
    <location>
        <begin position="32"/>
        <end position="104"/>
    </location>
</feature>
<evidence type="ECO:0000259" key="1">
    <source>
        <dbReference type="Pfam" id="PF13192"/>
    </source>
</evidence>
<organism evidence="2 3">
    <name type="scientific">Candidatus Allofournierella merdipullorum</name>
    <dbReference type="NCBI Taxonomy" id="2838595"/>
    <lineage>
        <taxon>Bacteria</taxon>
        <taxon>Bacillati</taxon>
        <taxon>Bacillota</taxon>
        <taxon>Clostridia</taxon>
        <taxon>Eubacteriales</taxon>
        <taxon>Oscillospiraceae</taxon>
        <taxon>Allofournierella</taxon>
    </lineage>
</organism>
<dbReference type="InterPro" id="IPR005243">
    <property type="entry name" value="THIRX-like_proc"/>
</dbReference>
<reference evidence="2" key="2">
    <citation type="submission" date="2021-04" db="EMBL/GenBank/DDBJ databases">
        <authorList>
            <person name="Gilroy R."/>
        </authorList>
    </citation>
    <scope>NUCLEOTIDE SEQUENCE</scope>
    <source>
        <strain evidence="2">ChiGjej4B4-18154</strain>
    </source>
</reference>
<name>A0A9D2J0L2_9FIRM</name>
<dbReference type="AlphaFoldDB" id="A0A9D2J0L2"/>
<dbReference type="SUPFAM" id="SSF52833">
    <property type="entry name" value="Thioredoxin-like"/>
    <property type="match status" value="1"/>
</dbReference>
<dbReference type="PANTHER" id="PTHR36450">
    <property type="entry name" value="THIOREDOXIN"/>
    <property type="match status" value="1"/>
</dbReference>
<dbReference type="EMBL" id="DXBV01000118">
    <property type="protein sequence ID" value="HIZ31822.1"/>
    <property type="molecule type" value="Genomic_DNA"/>
</dbReference>
<protein>
    <submittedName>
        <fullName evidence="2">Thioredoxin family protein</fullName>
    </submittedName>
</protein>
<evidence type="ECO:0000313" key="2">
    <source>
        <dbReference type="EMBL" id="HIZ31822.1"/>
    </source>
</evidence>
<sequence length="108" mass="11006">MGLFGKKKEEKTACGCAGGCSAPAVDASRGVFVLGGGCAKCNELEASVRAALAELGWQEEVGHVTDFVQIAALGVMTTPALLVDGKALSSGRVLNKDEAKALLQQARG</sequence>
<dbReference type="InterPro" id="IPR036249">
    <property type="entry name" value="Thioredoxin-like_sf"/>
</dbReference>
<dbReference type="InterPro" id="IPR012336">
    <property type="entry name" value="Thioredoxin-like_fold"/>
</dbReference>
<accession>A0A9D2J0L2</accession>
<dbReference type="Pfam" id="PF13192">
    <property type="entry name" value="Thioredoxin_3"/>
    <property type="match status" value="1"/>
</dbReference>